<protein>
    <recommendedName>
        <fullName evidence="4">N-acetylgalactosaminide beta-1,3-galactosyltransferase</fullName>
        <ecNumber evidence="4">2.4.1.122</ecNumber>
    </recommendedName>
</protein>
<dbReference type="AlphaFoldDB" id="A0A6J1LJ87"/>
<evidence type="ECO:0000256" key="3">
    <source>
        <dbReference type="ARBA" id="ARBA00006462"/>
    </source>
</evidence>
<dbReference type="OrthoDB" id="414175at2759"/>
<keyword evidence="5" id="KW-0328">Glycosyltransferase</keyword>
<evidence type="ECO:0000256" key="10">
    <source>
        <dbReference type="ARBA" id="ARBA00022989"/>
    </source>
</evidence>
<dbReference type="Proteomes" id="UP000504633">
    <property type="component" value="Unplaced"/>
</dbReference>
<keyword evidence="11 12" id="KW-0472">Membrane</keyword>
<dbReference type="PANTHER" id="PTHR23033">
    <property type="entry name" value="BETA1,3-GALACTOSYLTRANSFERASE"/>
    <property type="match status" value="1"/>
</dbReference>
<keyword evidence="9" id="KW-0735">Signal-anchor</keyword>
<dbReference type="RefSeq" id="XP_023165846.1">
    <property type="nucleotide sequence ID" value="XM_023310078.2"/>
</dbReference>
<evidence type="ECO:0000259" key="13">
    <source>
        <dbReference type="Pfam" id="PF02434"/>
    </source>
</evidence>
<keyword evidence="14" id="KW-1185">Reference proteome</keyword>
<dbReference type="GeneID" id="111596042"/>
<evidence type="ECO:0000256" key="12">
    <source>
        <dbReference type="SAM" id="Phobius"/>
    </source>
</evidence>
<comment type="subcellular location">
    <subcellularLocation>
        <location evidence="1">Membrane</location>
        <topology evidence="1">Single-pass type II membrane protein</topology>
    </subcellularLocation>
</comment>
<organism evidence="14 15">
    <name type="scientific">Drosophila hydei</name>
    <name type="common">Fruit fly</name>
    <dbReference type="NCBI Taxonomy" id="7224"/>
    <lineage>
        <taxon>Eukaryota</taxon>
        <taxon>Metazoa</taxon>
        <taxon>Ecdysozoa</taxon>
        <taxon>Arthropoda</taxon>
        <taxon>Hexapoda</taxon>
        <taxon>Insecta</taxon>
        <taxon>Pterygota</taxon>
        <taxon>Neoptera</taxon>
        <taxon>Endopterygota</taxon>
        <taxon>Diptera</taxon>
        <taxon>Brachycera</taxon>
        <taxon>Muscomorpha</taxon>
        <taxon>Ephydroidea</taxon>
        <taxon>Drosophilidae</taxon>
        <taxon>Drosophila</taxon>
    </lineage>
</organism>
<evidence type="ECO:0000256" key="5">
    <source>
        <dbReference type="ARBA" id="ARBA00022676"/>
    </source>
</evidence>
<dbReference type="Pfam" id="PF02434">
    <property type="entry name" value="Fringe"/>
    <property type="match status" value="1"/>
</dbReference>
<feature type="domain" description="Fringe-like glycosyltransferase" evidence="13">
    <location>
        <begin position="101"/>
        <end position="272"/>
    </location>
</feature>
<accession>A0A6J1LJ87</accession>
<comment type="similarity">
    <text evidence="3">Belongs to the glycosyltransferase 31 family. Beta3-Gal-T subfamily.</text>
</comment>
<keyword evidence="8" id="KW-0547">Nucleotide-binding</keyword>
<dbReference type="EC" id="2.4.1.122" evidence="4"/>
<evidence type="ECO:0000256" key="7">
    <source>
        <dbReference type="ARBA" id="ARBA00022692"/>
    </source>
</evidence>
<keyword evidence="10 12" id="KW-1133">Transmembrane helix</keyword>
<evidence type="ECO:0000256" key="11">
    <source>
        <dbReference type="ARBA" id="ARBA00023136"/>
    </source>
</evidence>
<keyword evidence="6" id="KW-0808">Transferase</keyword>
<evidence type="ECO:0000256" key="6">
    <source>
        <dbReference type="ARBA" id="ARBA00022679"/>
    </source>
</evidence>
<feature type="transmembrane region" description="Helical" evidence="12">
    <location>
        <begin position="49"/>
        <end position="67"/>
    </location>
</feature>
<name>A0A6J1LJ87_DROHY</name>
<dbReference type="InterPro" id="IPR026050">
    <property type="entry name" value="C1GALT1/C1GALT1_chp1"/>
</dbReference>
<evidence type="ECO:0000256" key="9">
    <source>
        <dbReference type="ARBA" id="ARBA00022968"/>
    </source>
</evidence>
<dbReference type="InterPro" id="IPR003378">
    <property type="entry name" value="Fringe-like_glycosylTrfase"/>
</dbReference>
<evidence type="ECO:0000313" key="14">
    <source>
        <dbReference type="Proteomes" id="UP000504633"/>
    </source>
</evidence>
<keyword evidence="7 12" id="KW-0812">Transmembrane</keyword>
<dbReference type="Gene3D" id="3.90.550.50">
    <property type="match status" value="1"/>
</dbReference>
<evidence type="ECO:0000256" key="1">
    <source>
        <dbReference type="ARBA" id="ARBA00004606"/>
    </source>
</evidence>
<dbReference type="FunFam" id="3.90.550.50:FF:000033">
    <property type="entry name" value="GD23186"/>
    <property type="match status" value="1"/>
</dbReference>
<evidence type="ECO:0000313" key="15">
    <source>
        <dbReference type="RefSeq" id="XP_023165846.1"/>
    </source>
</evidence>
<dbReference type="GO" id="GO:0016263">
    <property type="term" value="F:glycoprotein-N-acetylgalactosamine 3-beta-galactosyltransferase activity"/>
    <property type="evidence" value="ECO:0007669"/>
    <property type="project" value="UniProtKB-EC"/>
</dbReference>
<sequence>MSEHKITLEQLQHEQLVQVVGSTPKKRDELHVFLMGNQPTLYRLSRRHLLAFGLICSVALITLYAYWDVMMLTTLSARRDLDTSNSRQPLATRLEREVRVLCWVMTTPKYHKTRAVHILRTWGKRCNKIYFITSESDDELDTIVLTKPDSYDVLWGKTKEAFTYLYENKRHEADWFMKADDDTYVFVENLRHMLYPYSPDMPLHFGYNYKLFHNPFGNASYMSGGSGYVLSREALRLFVHGMNDSSKCRQEDDHAEDVEMGLCLYNLGVRAGDSRDLMLRNRFFPMAPYSLLMSKYNGLDFWLFKYAYYNPRACMNCLSDYPVAFHYVAPEELYVYDFFCYQLEMYGRTPVQEQLPEKILPGQLYIPPSDNRYYQT</sequence>
<reference evidence="15" key="1">
    <citation type="submission" date="2025-08" db="UniProtKB">
        <authorList>
            <consortium name="RefSeq"/>
        </authorList>
    </citation>
    <scope>IDENTIFICATION</scope>
    <source>
        <strain evidence="15">15085-1641.00</strain>
        <tissue evidence="15">Whole body</tissue>
    </source>
</reference>
<evidence type="ECO:0000256" key="4">
    <source>
        <dbReference type="ARBA" id="ARBA00012557"/>
    </source>
</evidence>
<dbReference type="KEGG" id="dhe:111596042"/>
<proteinExistence type="inferred from homology"/>
<dbReference type="GO" id="GO:0016020">
    <property type="term" value="C:membrane"/>
    <property type="evidence" value="ECO:0007669"/>
    <property type="project" value="UniProtKB-SubCell"/>
</dbReference>
<comment type="pathway">
    <text evidence="2">Protein modification; protein glycosylation.</text>
</comment>
<evidence type="ECO:0000256" key="2">
    <source>
        <dbReference type="ARBA" id="ARBA00004922"/>
    </source>
</evidence>
<gene>
    <name evidence="15" type="primary">LOC111596042</name>
</gene>
<dbReference type="OMA" id="DKYEVLW"/>
<dbReference type="PANTHER" id="PTHR23033:SF14">
    <property type="entry name" value="GLYCOPROTEIN-N-ACETYLGALACTOSAMINE 3-BETA-GALACTOSYLTRANSFERASE 1-RELATED"/>
    <property type="match status" value="1"/>
</dbReference>
<dbReference type="GO" id="GO:0000166">
    <property type="term" value="F:nucleotide binding"/>
    <property type="evidence" value="ECO:0007669"/>
    <property type="project" value="UniProtKB-KW"/>
</dbReference>
<evidence type="ECO:0000256" key="8">
    <source>
        <dbReference type="ARBA" id="ARBA00022741"/>
    </source>
</evidence>